<dbReference type="Proteomes" id="UP000507979">
    <property type="component" value="Unassembled WGS sequence"/>
</dbReference>
<dbReference type="InterPro" id="IPR006860">
    <property type="entry name" value="FecR"/>
</dbReference>
<keyword evidence="5" id="KW-1185">Reference proteome</keyword>
<keyword evidence="1" id="KW-0472">Membrane</keyword>
<gene>
    <name evidence="4" type="primary">fecR_11</name>
    <name evidence="4" type="ORF">LMG26845_02417</name>
</gene>
<dbReference type="EMBL" id="CADIJR010000018">
    <property type="protein sequence ID" value="CAB3645433.1"/>
    <property type="molecule type" value="Genomic_DNA"/>
</dbReference>
<feature type="domain" description="FecR N-terminal" evidence="3">
    <location>
        <begin position="13"/>
        <end position="54"/>
    </location>
</feature>
<evidence type="ECO:0000313" key="5">
    <source>
        <dbReference type="Proteomes" id="UP000507979"/>
    </source>
</evidence>
<dbReference type="InterPro" id="IPR012373">
    <property type="entry name" value="Ferrdict_sens_TM"/>
</dbReference>
<dbReference type="Pfam" id="PF16220">
    <property type="entry name" value="DUF4880"/>
    <property type="match status" value="1"/>
</dbReference>
<organism evidence="4 5">
    <name type="scientific">Achromobacter insuavis</name>
    <dbReference type="NCBI Taxonomy" id="1287735"/>
    <lineage>
        <taxon>Bacteria</taxon>
        <taxon>Pseudomonadati</taxon>
        <taxon>Pseudomonadota</taxon>
        <taxon>Betaproteobacteria</taxon>
        <taxon>Burkholderiales</taxon>
        <taxon>Alcaligenaceae</taxon>
        <taxon>Achromobacter</taxon>
    </lineage>
</organism>
<dbReference type="PIRSF" id="PIRSF018266">
    <property type="entry name" value="FecR"/>
    <property type="match status" value="1"/>
</dbReference>
<feature type="domain" description="FecR protein" evidence="2">
    <location>
        <begin position="118"/>
        <end position="210"/>
    </location>
</feature>
<evidence type="ECO:0000259" key="2">
    <source>
        <dbReference type="Pfam" id="PF04773"/>
    </source>
</evidence>
<keyword evidence="1" id="KW-0812">Transmembrane</keyword>
<dbReference type="AlphaFoldDB" id="A0A6J5A268"/>
<dbReference type="Gene3D" id="2.60.120.1440">
    <property type="match status" value="1"/>
</dbReference>
<dbReference type="InterPro" id="IPR032623">
    <property type="entry name" value="FecR_N"/>
</dbReference>
<evidence type="ECO:0000259" key="3">
    <source>
        <dbReference type="Pfam" id="PF16220"/>
    </source>
</evidence>
<evidence type="ECO:0000313" key="4">
    <source>
        <dbReference type="EMBL" id="CAB3645433.1"/>
    </source>
</evidence>
<dbReference type="GeneID" id="92898276"/>
<dbReference type="PANTHER" id="PTHR30273">
    <property type="entry name" value="PERIPLASMIC SIGNAL SENSOR AND SIGMA FACTOR ACTIVATOR FECR-RELATED"/>
    <property type="match status" value="1"/>
</dbReference>
<keyword evidence="1" id="KW-1133">Transmembrane helix</keyword>
<dbReference type="Pfam" id="PF04773">
    <property type="entry name" value="FecR"/>
    <property type="match status" value="1"/>
</dbReference>
<dbReference type="RefSeq" id="WP_054431867.1">
    <property type="nucleotide sequence ID" value="NZ_CADIJR010000018.1"/>
</dbReference>
<dbReference type="PANTHER" id="PTHR30273:SF2">
    <property type="entry name" value="PROTEIN FECR"/>
    <property type="match status" value="1"/>
</dbReference>
<protein>
    <submittedName>
        <fullName evidence="4">Protein FecR</fullName>
    </submittedName>
</protein>
<proteinExistence type="predicted"/>
<dbReference type="GO" id="GO:0016989">
    <property type="term" value="F:sigma factor antagonist activity"/>
    <property type="evidence" value="ECO:0007669"/>
    <property type="project" value="TreeGrafter"/>
</dbReference>
<name>A0A6J5A268_9BURK</name>
<sequence length="327" mass="36265">MTELAKPPRDPLDAAAYWFARDHGGLMTAAERRQFDAWRQADAAHERAYQEMLQVWGLTQAVPDHDLRPLLARRPPARAVSPERRRLAWGLAATACAAAGAGLAWPLWWPAETLFQQRYATGRGERRRVALQDDSVLTLNTATQAEVRYTRDERHVALQAGEILFEVSPDKARPFIVETELGRVRVTGTRFNVRYDRQRLAVAVESGSVEVATGAWWQRERVLLAAGQGVSLARQGDPLQVESVNVAALTAWKQGKAVFDNVPLAQVVDEINRYREQPIRVAAALRGIRIAGVFDIDDTRGFLTALPALIPVRVAPRADGGSDLVAR</sequence>
<reference evidence="4 5" key="1">
    <citation type="submission" date="2020-04" db="EMBL/GenBank/DDBJ databases">
        <authorList>
            <person name="De Canck E."/>
        </authorList>
    </citation>
    <scope>NUCLEOTIDE SEQUENCE [LARGE SCALE GENOMIC DNA]</scope>
    <source>
        <strain evidence="4 5">LMG 26845</strain>
    </source>
</reference>
<evidence type="ECO:0000256" key="1">
    <source>
        <dbReference type="SAM" id="Phobius"/>
    </source>
</evidence>
<accession>A0A6J5A268</accession>
<feature type="transmembrane region" description="Helical" evidence="1">
    <location>
        <begin position="87"/>
        <end position="109"/>
    </location>
</feature>